<dbReference type="InterPro" id="IPR001750">
    <property type="entry name" value="ND/Mrp_TM"/>
</dbReference>
<dbReference type="PRINTS" id="PR01437">
    <property type="entry name" value="NUOXDRDTASE4"/>
</dbReference>
<keyword evidence="10 17" id="KW-0249">Electron transport</keyword>
<feature type="transmembrane region" description="Helical" evidence="17">
    <location>
        <begin position="267"/>
        <end position="288"/>
    </location>
</feature>
<dbReference type="EC" id="7.1.1.2" evidence="4 17"/>
<sequence>MFKILIMMMLMTFFLKFFKLMFFMSLIYLIFMIMMYPSIYLINFNNFMFLDNLNYLLILLTLWIFLLMLLSMNMIQFTYNNKFLLIVVMMILLFSLVLSFLIYNYLYFYILFEISLIPTLYLILGWGYQPERIMAGLYLLFYTMFASLPLLLNILYLNYKFNLLMMEISDFYLINNLNYYGLMMAFLFKMPMFMVHLWLPKAHVEAPIMGSMILAALLLKLGAYGMIRVMMMLMKFKNLNLFLMIFSLIGGILISMNCMFQLDMKMLIAYSSVAHMSMVISGLMTLNFMGMNGAYLMLIAHGLCSSGLFCLVNFSYERTFSRSLLLNKGLMNFLTSMTLWWFLLLSSNMSAPFSLNLISEILLIFSINSICKLNMILLMFLCFFSALYSYYIYSYSQHGKFYSLIYSFIFNNQREYILMLLHWLPLNIFFLNLFILI</sequence>
<dbReference type="GO" id="GO:0031966">
    <property type="term" value="C:mitochondrial membrane"/>
    <property type="evidence" value="ECO:0007669"/>
    <property type="project" value="UniProtKB-SubCell"/>
</dbReference>
<evidence type="ECO:0000259" key="18">
    <source>
        <dbReference type="Pfam" id="PF00361"/>
    </source>
</evidence>
<feature type="transmembrane region" description="Helical" evidence="17">
    <location>
        <begin position="416"/>
        <end position="436"/>
    </location>
</feature>
<evidence type="ECO:0000256" key="16">
    <source>
        <dbReference type="ARBA" id="ARBA00049551"/>
    </source>
</evidence>
<geneLocation type="mitochondrion" evidence="19"/>
<protein>
    <recommendedName>
        <fullName evidence="5 17">NADH-ubiquinone oxidoreductase chain 4</fullName>
        <ecNumber evidence="4 17">7.1.1.2</ecNumber>
    </recommendedName>
</protein>
<evidence type="ECO:0000256" key="12">
    <source>
        <dbReference type="ARBA" id="ARBA00023027"/>
    </source>
</evidence>
<evidence type="ECO:0000256" key="3">
    <source>
        <dbReference type="ARBA" id="ARBA00009025"/>
    </source>
</evidence>
<feature type="transmembrane region" description="Helical" evidence="17">
    <location>
        <begin position="20"/>
        <end position="41"/>
    </location>
</feature>
<evidence type="ECO:0000256" key="14">
    <source>
        <dbReference type="ARBA" id="ARBA00023128"/>
    </source>
</evidence>
<keyword evidence="8 17" id="KW-0812">Transmembrane</keyword>
<dbReference type="GO" id="GO:0042773">
    <property type="term" value="P:ATP synthesis coupled electron transport"/>
    <property type="evidence" value="ECO:0007669"/>
    <property type="project" value="InterPro"/>
</dbReference>
<comment type="subcellular location">
    <subcellularLocation>
        <location evidence="2 17">Mitochondrion membrane</location>
        <topology evidence="2 17">Multi-pass membrane protein</topology>
    </subcellularLocation>
</comment>
<comment type="catalytic activity">
    <reaction evidence="16 17">
        <text>a ubiquinone + NADH + 5 H(+)(in) = a ubiquinol + NAD(+) + 4 H(+)(out)</text>
        <dbReference type="Rhea" id="RHEA:29091"/>
        <dbReference type="Rhea" id="RHEA-COMP:9565"/>
        <dbReference type="Rhea" id="RHEA-COMP:9566"/>
        <dbReference type="ChEBI" id="CHEBI:15378"/>
        <dbReference type="ChEBI" id="CHEBI:16389"/>
        <dbReference type="ChEBI" id="CHEBI:17976"/>
        <dbReference type="ChEBI" id="CHEBI:57540"/>
        <dbReference type="ChEBI" id="CHEBI:57945"/>
        <dbReference type="EC" id="7.1.1.2"/>
    </reaction>
</comment>
<organism evidence="19">
    <name type="scientific">Asphondylia rosetta</name>
    <dbReference type="NCBI Taxonomy" id="420168"/>
    <lineage>
        <taxon>Eukaryota</taxon>
        <taxon>Metazoa</taxon>
        <taxon>Ecdysozoa</taxon>
        <taxon>Arthropoda</taxon>
        <taxon>Hexapoda</taxon>
        <taxon>Insecta</taxon>
        <taxon>Pterygota</taxon>
        <taxon>Neoptera</taxon>
        <taxon>Endopterygota</taxon>
        <taxon>Diptera</taxon>
        <taxon>Nematocera</taxon>
        <taxon>Sciaroidea</taxon>
        <taxon>Cecidomyiidae</taxon>
        <taxon>Asphondylia</taxon>
    </lineage>
</organism>
<evidence type="ECO:0000256" key="5">
    <source>
        <dbReference type="ARBA" id="ARBA00021006"/>
    </source>
</evidence>
<keyword evidence="14 17" id="KW-0496">Mitochondrion</keyword>
<feature type="domain" description="NADH:quinone oxidoreductase/Mrp antiporter transmembrane" evidence="18">
    <location>
        <begin position="104"/>
        <end position="383"/>
    </location>
</feature>
<dbReference type="PANTHER" id="PTHR43507">
    <property type="entry name" value="NADH-UBIQUINONE OXIDOREDUCTASE CHAIN 4"/>
    <property type="match status" value="1"/>
</dbReference>
<feature type="transmembrane region" description="Helical" evidence="17">
    <location>
        <begin position="294"/>
        <end position="312"/>
    </location>
</feature>
<evidence type="ECO:0000256" key="1">
    <source>
        <dbReference type="ARBA" id="ARBA00003257"/>
    </source>
</evidence>
<evidence type="ECO:0000256" key="15">
    <source>
        <dbReference type="ARBA" id="ARBA00023136"/>
    </source>
</evidence>
<accession>C7FIM4</accession>
<keyword evidence="6 17" id="KW-0813">Transport</keyword>
<dbReference type="EMBL" id="GQ387650">
    <property type="protein sequence ID" value="ACT80186.1"/>
    <property type="molecule type" value="Genomic_DNA"/>
</dbReference>
<feature type="transmembrane region" description="Helical" evidence="17">
    <location>
        <begin position="53"/>
        <end position="71"/>
    </location>
</feature>
<keyword evidence="9" id="KW-1278">Translocase</keyword>
<feature type="transmembrane region" description="Helical" evidence="17">
    <location>
        <begin position="375"/>
        <end position="396"/>
    </location>
</feature>
<dbReference type="Pfam" id="PF00361">
    <property type="entry name" value="Proton_antipo_M"/>
    <property type="match status" value="1"/>
</dbReference>
<dbReference type="AlphaFoldDB" id="C7FIM4"/>
<comment type="similarity">
    <text evidence="3 17">Belongs to the complex I subunit 4 family.</text>
</comment>
<feature type="transmembrane region" description="Helical" evidence="17">
    <location>
        <begin position="206"/>
        <end position="227"/>
    </location>
</feature>
<dbReference type="GO" id="GO:0015990">
    <property type="term" value="P:electron transport coupled proton transport"/>
    <property type="evidence" value="ECO:0007669"/>
    <property type="project" value="TreeGrafter"/>
</dbReference>
<evidence type="ECO:0000256" key="11">
    <source>
        <dbReference type="ARBA" id="ARBA00022989"/>
    </source>
</evidence>
<dbReference type="PANTHER" id="PTHR43507:SF20">
    <property type="entry name" value="NADH-UBIQUINONE OXIDOREDUCTASE CHAIN 4"/>
    <property type="match status" value="1"/>
</dbReference>
<evidence type="ECO:0000256" key="4">
    <source>
        <dbReference type="ARBA" id="ARBA00012944"/>
    </source>
</evidence>
<evidence type="ECO:0000256" key="13">
    <source>
        <dbReference type="ARBA" id="ARBA00023075"/>
    </source>
</evidence>
<evidence type="ECO:0000256" key="6">
    <source>
        <dbReference type="ARBA" id="ARBA00022448"/>
    </source>
</evidence>
<feature type="transmembrane region" description="Helical" evidence="17">
    <location>
        <begin position="83"/>
        <end position="102"/>
    </location>
</feature>
<feature type="transmembrane region" description="Helical" evidence="17">
    <location>
        <begin position="108"/>
        <end position="128"/>
    </location>
</feature>
<feature type="transmembrane region" description="Helical" evidence="17">
    <location>
        <begin position="239"/>
        <end position="260"/>
    </location>
</feature>
<gene>
    <name evidence="19" type="primary">nad4</name>
</gene>
<evidence type="ECO:0000256" key="9">
    <source>
        <dbReference type="ARBA" id="ARBA00022967"/>
    </source>
</evidence>
<evidence type="ECO:0000256" key="10">
    <source>
        <dbReference type="ARBA" id="ARBA00022982"/>
    </source>
</evidence>
<dbReference type="GO" id="GO:0003954">
    <property type="term" value="F:NADH dehydrogenase activity"/>
    <property type="evidence" value="ECO:0007669"/>
    <property type="project" value="TreeGrafter"/>
</dbReference>
<keyword evidence="7 17" id="KW-0679">Respiratory chain</keyword>
<evidence type="ECO:0000256" key="7">
    <source>
        <dbReference type="ARBA" id="ARBA00022660"/>
    </source>
</evidence>
<keyword evidence="12 17" id="KW-0520">NAD</keyword>
<keyword evidence="13 17" id="KW-0830">Ubiquinone</keyword>
<evidence type="ECO:0000256" key="8">
    <source>
        <dbReference type="ARBA" id="ARBA00022692"/>
    </source>
</evidence>
<reference evidence="19" key="1">
    <citation type="journal article" date="2009" name="Genome Biol. Evol.">
        <title>Evolution of the mitochondrial genomes of gall midges (Diptera: Cecidomyiidae): rearrangement and severe truncation of tRNA genes.</title>
        <authorList>
            <person name="Beckenbach A.T."/>
            <person name="Joy J.B."/>
        </authorList>
    </citation>
    <scope>NUCLEOTIDE SEQUENCE</scope>
</reference>
<feature type="transmembrane region" description="Helical" evidence="17">
    <location>
        <begin position="179"/>
        <end position="199"/>
    </location>
</feature>
<keyword evidence="15 17" id="KW-0472">Membrane</keyword>
<dbReference type="GO" id="GO:0008137">
    <property type="term" value="F:NADH dehydrogenase (ubiquinone) activity"/>
    <property type="evidence" value="ECO:0007669"/>
    <property type="project" value="UniProtKB-UniRule"/>
</dbReference>
<feature type="transmembrane region" description="Helical" evidence="17">
    <location>
        <begin position="135"/>
        <end position="159"/>
    </location>
</feature>
<dbReference type="InterPro" id="IPR003918">
    <property type="entry name" value="NADH_UbQ_OxRdtase"/>
</dbReference>
<feature type="transmembrane region" description="Helical" evidence="17">
    <location>
        <begin position="324"/>
        <end position="343"/>
    </location>
</feature>
<evidence type="ECO:0000313" key="19">
    <source>
        <dbReference type="EMBL" id="ACT80186.1"/>
    </source>
</evidence>
<comment type="function">
    <text evidence="17">Core subunit of the mitochondrial membrane respiratory chain NADH dehydrogenase (Complex I) which catalyzes electron transfer from NADH through the respiratory chain, using ubiquinone as an electron acceptor. Essential for the catalytic activity and assembly of complex I.</text>
</comment>
<evidence type="ECO:0000256" key="17">
    <source>
        <dbReference type="RuleBase" id="RU003297"/>
    </source>
</evidence>
<evidence type="ECO:0000256" key="2">
    <source>
        <dbReference type="ARBA" id="ARBA00004225"/>
    </source>
</evidence>
<proteinExistence type="inferred from homology"/>
<dbReference type="GO" id="GO:0048039">
    <property type="term" value="F:ubiquinone binding"/>
    <property type="evidence" value="ECO:0007669"/>
    <property type="project" value="TreeGrafter"/>
</dbReference>
<keyword evidence="11 17" id="KW-1133">Transmembrane helix</keyword>
<comment type="function">
    <text evidence="1">Core subunit of the mitochondrial membrane respiratory chain NADH dehydrogenase (Complex I) that is believed to belong to the minimal assembly required for catalysis. Complex I functions in the transfer of electrons from NADH to the respiratory chain. The immediate electron acceptor for the enzyme is believed to be ubiquinone.</text>
</comment>
<name>C7FIM4_9DIPT</name>